<dbReference type="InterPro" id="IPR036162">
    <property type="entry name" value="Resolvase-like_N_sf"/>
</dbReference>
<protein>
    <submittedName>
        <fullName evidence="7">Recombinase family protein</fullName>
    </submittedName>
</protein>
<keyword evidence="3" id="KW-0238">DNA-binding</keyword>
<organism evidence="7 8">
    <name type="scientific">Stenotrophomonas riyadhensis</name>
    <dbReference type="NCBI Taxonomy" id="2859893"/>
    <lineage>
        <taxon>Bacteria</taxon>
        <taxon>Pseudomonadati</taxon>
        <taxon>Pseudomonadota</taxon>
        <taxon>Gammaproteobacteria</taxon>
        <taxon>Lysobacterales</taxon>
        <taxon>Lysobacteraceae</taxon>
        <taxon>Stenotrophomonas</taxon>
    </lineage>
</organism>
<dbReference type="Pfam" id="PF02796">
    <property type="entry name" value="HTH_7"/>
    <property type="match status" value="1"/>
</dbReference>
<keyword evidence="2" id="KW-0229">DNA integration</keyword>
<evidence type="ECO:0000256" key="4">
    <source>
        <dbReference type="ARBA" id="ARBA00023172"/>
    </source>
</evidence>
<evidence type="ECO:0000259" key="6">
    <source>
        <dbReference type="PROSITE" id="PS51736"/>
    </source>
</evidence>
<dbReference type="Gene3D" id="3.40.50.1390">
    <property type="entry name" value="Resolvase, N-terminal catalytic domain"/>
    <property type="match status" value="1"/>
</dbReference>
<dbReference type="PROSITE" id="PS00398">
    <property type="entry name" value="RECOMBINASES_2"/>
    <property type="match status" value="1"/>
</dbReference>
<evidence type="ECO:0000256" key="1">
    <source>
        <dbReference type="ARBA" id="ARBA00009913"/>
    </source>
</evidence>
<reference evidence="7 8" key="1">
    <citation type="submission" date="2021-07" db="EMBL/GenBank/DDBJ databases">
        <title>Clinical implication of Pseudomonas aeruginosa: further insight on the antimicrobial resistance.</title>
        <authorList>
            <person name="Macori G."/>
            <person name="Fanning S."/>
            <person name="Alqahtani A."/>
        </authorList>
    </citation>
    <scope>NUCLEOTIDE SEQUENCE [LARGE SCALE GENOMIC DNA]</scope>
    <source>
        <strain evidence="7 8">CFS3442</strain>
    </source>
</reference>
<dbReference type="SUPFAM" id="SSF46689">
    <property type="entry name" value="Homeodomain-like"/>
    <property type="match status" value="1"/>
</dbReference>
<dbReference type="SUPFAM" id="SSF53041">
    <property type="entry name" value="Resolvase-like"/>
    <property type="match status" value="1"/>
</dbReference>
<comment type="similarity">
    <text evidence="1">Belongs to the site-specific recombinase resolvase family.</text>
</comment>
<dbReference type="SMART" id="SM00857">
    <property type="entry name" value="Resolvase"/>
    <property type="match status" value="1"/>
</dbReference>
<dbReference type="Pfam" id="PF00239">
    <property type="entry name" value="Resolvase"/>
    <property type="match status" value="1"/>
</dbReference>
<dbReference type="InterPro" id="IPR050639">
    <property type="entry name" value="SSR_resolvase"/>
</dbReference>
<dbReference type="CDD" id="cd03768">
    <property type="entry name" value="SR_ResInv"/>
    <property type="match status" value="1"/>
</dbReference>
<evidence type="ECO:0000256" key="5">
    <source>
        <dbReference type="PROSITE-ProRule" id="PRU10137"/>
    </source>
</evidence>
<feature type="active site" description="O-(5'-phospho-DNA)-serine intermediate" evidence="5">
    <location>
        <position position="10"/>
    </location>
</feature>
<evidence type="ECO:0000256" key="2">
    <source>
        <dbReference type="ARBA" id="ARBA00022908"/>
    </source>
</evidence>
<dbReference type="CDD" id="cd00569">
    <property type="entry name" value="HTH_Hin_like"/>
    <property type="match status" value="1"/>
</dbReference>
<dbReference type="Proteomes" id="UP001208054">
    <property type="component" value="Unassembled WGS sequence"/>
</dbReference>
<gene>
    <name evidence="7" type="ORF">KYJ44_08620</name>
</gene>
<dbReference type="PANTHER" id="PTHR30461:SF26">
    <property type="entry name" value="RESOLVASE HOMOLOG YNEB"/>
    <property type="match status" value="1"/>
</dbReference>
<keyword evidence="8" id="KW-1185">Reference proteome</keyword>
<dbReference type="InterPro" id="IPR006118">
    <property type="entry name" value="Recombinase_CS"/>
</dbReference>
<dbReference type="PANTHER" id="PTHR30461">
    <property type="entry name" value="DNA-INVERTASE FROM LAMBDOID PROPHAGE"/>
    <property type="match status" value="1"/>
</dbReference>
<accession>A0ABT2XF04</accession>
<name>A0ABT2XF04_9GAMM</name>
<feature type="domain" description="Resolvase/invertase-type recombinase catalytic" evidence="6">
    <location>
        <begin position="2"/>
        <end position="136"/>
    </location>
</feature>
<dbReference type="EMBL" id="JAHWBK010000005">
    <property type="protein sequence ID" value="MCV0324380.1"/>
    <property type="molecule type" value="Genomic_DNA"/>
</dbReference>
<proteinExistence type="inferred from homology"/>
<evidence type="ECO:0000313" key="8">
    <source>
        <dbReference type="Proteomes" id="UP001208054"/>
    </source>
</evidence>
<comment type="caution">
    <text evidence="7">The sequence shown here is derived from an EMBL/GenBank/DDBJ whole genome shotgun (WGS) entry which is preliminary data.</text>
</comment>
<evidence type="ECO:0000256" key="3">
    <source>
        <dbReference type="ARBA" id="ARBA00023125"/>
    </source>
</evidence>
<dbReference type="InterPro" id="IPR006119">
    <property type="entry name" value="Resolv_N"/>
</dbReference>
<dbReference type="InterPro" id="IPR006120">
    <property type="entry name" value="Resolvase_HTH_dom"/>
</dbReference>
<evidence type="ECO:0000313" key="7">
    <source>
        <dbReference type="EMBL" id="MCV0324380.1"/>
    </source>
</evidence>
<dbReference type="Gene3D" id="1.10.10.60">
    <property type="entry name" value="Homeodomain-like"/>
    <property type="match status" value="1"/>
</dbReference>
<dbReference type="RefSeq" id="WP_197612462.1">
    <property type="nucleotide sequence ID" value="NZ_JAHWBK010000005.1"/>
</dbReference>
<dbReference type="InterPro" id="IPR009057">
    <property type="entry name" value="Homeodomain-like_sf"/>
</dbReference>
<dbReference type="PROSITE" id="PS51736">
    <property type="entry name" value="RECOMBINASES_3"/>
    <property type="match status" value="1"/>
</dbReference>
<dbReference type="PROSITE" id="PS00397">
    <property type="entry name" value="RECOMBINASES_1"/>
    <property type="match status" value="1"/>
</dbReference>
<sequence>MEVVGYARVSSAGQSLEVQLEKLSNAGCTRVYQEKRSGRQAENRPALQDALDYVRDGDVLVISRLDRIARSVLDLAKIADHLQRKNVSLRVLDQGLDTNSSEGKLMFNLLGAFAEFEADIRAERQRDGIALAQKNGTKFGRKKALTEAQEARIRKMRLEEGFSIDQLAERFAIGRSSVYRALKAAREQDS</sequence>
<keyword evidence="4" id="KW-0233">DNA recombination</keyword>